<dbReference type="InterPro" id="IPR013815">
    <property type="entry name" value="ATP_grasp_subdomain_1"/>
</dbReference>
<dbReference type="GO" id="GO:0046872">
    <property type="term" value="F:metal ion binding"/>
    <property type="evidence" value="ECO:0007669"/>
    <property type="project" value="InterPro"/>
</dbReference>
<evidence type="ECO:0000313" key="11">
    <source>
        <dbReference type="Proteomes" id="UP000777303"/>
    </source>
</evidence>
<dbReference type="AlphaFoldDB" id="A0A948TIX0"/>
<dbReference type="Pfam" id="PF02222">
    <property type="entry name" value="ATP-grasp"/>
    <property type="match status" value="1"/>
</dbReference>
<evidence type="ECO:0000256" key="2">
    <source>
        <dbReference type="ARBA" id="ARBA00001946"/>
    </source>
</evidence>
<accession>A0A948TIX0</accession>
<feature type="domain" description="ATP-grasp" evidence="9">
    <location>
        <begin position="114"/>
        <end position="300"/>
    </location>
</feature>
<name>A0A948TIX0_9LACO</name>
<keyword evidence="3 8" id="KW-0547">Nucleotide-binding</keyword>
<sequence>MNKFIYPGQIIGLLGGGHRSYLLALAAKQMGFRVAVLAANDTDPALQVADIHFVGGGTLANARALHALAKSSDAVIYEDELIDINLLEEITSYGAYLPAGSDVLAMTQDRYLEKVFFDEHNINIAPYATVVNVQDVKDAIDAIGYPAILKPMQKGFGPTYQYIIRDEKDIPESESYLRNGTYVLESWLPIKKELAVVAVRDGDGNVKDFPVLENIYRNRRLVATMMPARVDTMVKQEIRRICNLIGSEINYTGVFTVEFFMTDSGSIYAKRIIPALTDAASIYMNTTSFAAAEMHLRALLGWPLGIIRSLSGGLSLMVRNNQVTSVYMQSQIKPDWHFYYYPVDTPNLPANALVGHITTTGPDLDHLIEVVNATELWKLA</sequence>
<dbReference type="GO" id="GO:0005829">
    <property type="term" value="C:cytosol"/>
    <property type="evidence" value="ECO:0007669"/>
    <property type="project" value="TreeGrafter"/>
</dbReference>
<dbReference type="Gene3D" id="3.30.1490.20">
    <property type="entry name" value="ATP-grasp fold, A domain"/>
    <property type="match status" value="1"/>
</dbReference>
<evidence type="ECO:0000259" key="9">
    <source>
        <dbReference type="PROSITE" id="PS50975"/>
    </source>
</evidence>
<dbReference type="Gene3D" id="3.40.50.20">
    <property type="match status" value="1"/>
</dbReference>
<dbReference type="InterPro" id="IPR054350">
    <property type="entry name" value="PurT/PurK_preATP-grasp"/>
</dbReference>
<evidence type="ECO:0000256" key="4">
    <source>
        <dbReference type="ARBA" id="ARBA00022755"/>
    </source>
</evidence>
<evidence type="ECO:0000256" key="6">
    <source>
        <dbReference type="ARBA" id="ARBA00023211"/>
    </source>
</evidence>
<organism evidence="10 11">
    <name type="scientific">Candidatus Paralactobacillus gallistercoris</name>
    <dbReference type="NCBI Taxonomy" id="2838724"/>
    <lineage>
        <taxon>Bacteria</taxon>
        <taxon>Bacillati</taxon>
        <taxon>Bacillota</taxon>
        <taxon>Bacilli</taxon>
        <taxon>Lactobacillales</taxon>
        <taxon>Lactobacillaceae</taxon>
        <taxon>Lactobacillus</taxon>
    </lineage>
</organism>
<evidence type="ECO:0000256" key="1">
    <source>
        <dbReference type="ARBA" id="ARBA00001936"/>
    </source>
</evidence>
<comment type="pathway">
    <text evidence="7">Purine metabolism.</text>
</comment>
<evidence type="ECO:0000313" key="10">
    <source>
        <dbReference type="EMBL" id="MBU3851217.1"/>
    </source>
</evidence>
<proteinExistence type="predicted"/>
<dbReference type="PROSITE" id="PS50975">
    <property type="entry name" value="ATP_GRASP"/>
    <property type="match status" value="1"/>
</dbReference>
<evidence type="ECO:0000256" key="5">
    <source>
        <dbReference type="ARBA" id="ARBA00022840"/>
    </source>
</evidence>
<evidence type="ECO:0000256" key="3">
    <source>
        <dbReference type="ARBA" id="ARBA00022741"/>
    </source>
</evidence>
<dbReference type="InterPro" id="IPR011761">
    <property type="entry name" value="ATP-grasp"/>
</dbReference>
<protein>
    <submittedName>
        <fullName evidence="10">ATP-grasp domain-containing protein</fullName>
    </submittedName>
</protein>
<dbReference type="InterPro" id="IPR016185">
    <property type="entry name" value="PreATP-grasp_dom_sf"/>
</dbReference>
<dbReference type="InterPro" id="IPR003135">
    <property type="entry name" value="ATP-grasp_carboxylate-amine"/>
</dbReference>
<gene>
    <name evidence="10" type="ORF">H9901_00680</name>
</gene>
<dbReference type="Pfam" id="PF22660">
    <property type="entry name" value="RS_preATP-grasp-like"/>
    <property type="match status" value="1"/>
</dbReference>
<dbReference type="GO" id="GO:0006164">
    <property type="term" value="P:purine nucleotide biosynthetic process"/>
    <property type="evidence" value="ECO:0007669"/>
    <property type="project" value="UniProtKB-KW"/>
</dbReference>
<reference evidence="10" key="1">
    <citation type="journal article" date="2021" name="PeerJ">
        <title>Extensive microbial diversity within the chicken gut microbiome revealed by metagenomics and culture.</title>
        <authorList>
            <person name="Gilroy R."/>
            <person name="Ravi A."/>
            <person name="Getino M."/>
            <person name="Pursley I."/>
            <person name="Horton D.L."/>
            <person name="Alikhan N.F."/>
            <person name="Baker D."/>
            <person name="Gharbi K."/>
            <person name="Hall N."/>
            <person name="Watson M."/>
            <person name="Adriaenssens E.M."/>
            <person name="Foster-Nyarko E."/>
            <person name="Jarju S."/>
            <person name="Secka A."/>
            <person name="Antonio M."/>
            <person name="Oren A."/>
            <person name="Chaudhuri R.R."/>
            <person name="La Ragione R."/>
            <person name="Hildebrand F."/>
            <person name="Pallen M.J."/>
        </authorList>
    </citation>
    <scope>NUCLEOTIDE SEQUENCE</scope>
    <source>
        <strain evidence="10">F6-6636</strain>
    </source>
</reference>
<dbReference type="Proteomes" id="UP000777303">
    <property type="component" value="Unassembled WGS sequence"/>
</dbReference>
<dbReference type="Gene3D" id="3.30.470.20">
    <property type="entry name" value="ATP-grasp fold, B domain"/>
    <property type="match status" value="1"/>
</dbReference>
<dbReference type="PANTHER" id="PTHR11609:SF5">
    <property type="entry name" value="PHOSPHORIBOSYLAMINOIMIDAZOLE CARBOXYLASE"/>
    <property type="match status" value="1"/>
</dbReference>
<keyword evidence="6" id="KW-0464">Manganese</keyword>
<reference evidence="10" key="2">
    <citation type="submission" date="2021-04" db="EMBL/GenBank/DDBJ databases">
        <authorList>
            <person name="Gilroy R."/>
        </authorList>
    </citation>
    <scope>NUCLEOTIDE SEQUENCE</scope>
    <source>
        <strain evidence="10">F6-6636</strain>
    </source>
</reference>
<dbReference type="SUPFAM" id="SSF52440">
    <property type="entry name" value="PreATP-grasp domain"/>
    <property type="match status" value="1"/>
</dbReference>
<comment type="cofactor">
    <cofactor evidence="2">
        <name>Mg(2+)</name>
        <dbReference type="ChEBI" id="CHEBI:18420"/>
    </cofactor>
</comment>
<comment type="cofactor">
    <cofactor evidence="1">
        <name>Mn(2+)</name>
        <dbReference type="ChEBI" id="CHEBI:29035"/>
    </cofactor>
</comment>
<dbReference type="GO" id="GO:0005524">
    <property type="term" value="F:ATP binding"/>
    <property type="evidence" value="ECO:0007669"/>
    <property type="project" value="UniProtKB-UniRule"/>
</dbReference>
<evidence type="ECO:0000256" key="7">
    <source>
        <dbReference type="ARBA" id="ARBA00025704"/>
    </source>
</evidence>
<keyword evidence="5 8" id="KW-0067">ATP-binding</keyword>
<evidence type="ECO:0000256" key="8">
    <source>
        <dbReference type="PROSITE-ProRule" id="PRU00409"/>
    </source>
</evidence>
<dbReference type="SUPFAM" id="SSF56059">
    <property type="entry name" value="Glutathione synthetase ATP-binding domain-like"/>
    <property type="match status" value="1"/>
</dbReference>
<dbReference type="EMBL" id="JAHLFS010000010">
    <property type="protein sequence ID" value="MBU3851217.1"/>
    <property type="molecule type" value="Genomic_DNA"/>
</dbReference>
<keyword evidence="4" id="KW-0658">Purine biosynthesis</keyword>
<dbReference type="PANTHER" id="PTHR11609">
    <property type="entry name" value="PURINE BIOSYNTHESIS PROTEIN 6/7, PUR6/7"/>
    <property type="match status" value="1"/>
</dbReference>
<comment type="caution">
    <text evidence="10">The sequence shown here is derived from an EMBL/GenBank/DDBJ whole genome shotgun (WGS) entry which is preliminary data.</text>
</comment>